<feature type="transmembrane region" description="Helical" evidence="6">
    <location>
        <begin position="232"/>
        <end position="249"/>
    </location>
</feature>
<comment type="caution">
    <text evidence="8">The sequence shown here is derived from an EMBL/GenBank/DDBJ whole genome shotgun (WGS) entry which is preliminary data.</text>
</comment>
<feature type="compositionally biased region" description="Pro residues" evidence="5">
    <location>
        <begin position="557"/>
        <end position="568"/>
    </location>
</feature>
<accession>A0A2B7YDI0</accession>
<feature type="transmembrane region" description="Helical" evidence="6">
    <location>
        <begin position="106"/>
        <end position="124"/>
    </location>
</feature>
<dbReference type="Pfam" id="PF07690">
    <property type="entry name" value="MFS_1"/>
    <property type="match status" value="1"/>
</dbReference>
<feature type="transmembrane region" description="Helical" evidence="6">
    <location>
        <begin position="261"/>
        <end position="284"/>
    </location>
</feature>
<dbReference type="AlphaFoldDB" id="A0A2B7YDI0"/>
<sequence>MGGKTENHESAPKDAAADDATTPQIAALAPMENGWRLWVTVVALCLGLLLSTLETTIIATALIPISSSLGEFDKSNWVVVSYLLTYTGFLIIFARCSDIFGRKPMWLVALFLFTTFSLACGLSQTMNQLIIFRAFQGLGGAGIYSLAMAVITEIPPPQAFGIVSGLLGAVFATSSAVGPILGGVITSNVSWRWVFLLNVPAGGAIILVALWIFPKSPVRVKISLRSFARIDWPGSVLSLAGSILLIFALEEGGTQFPWNHAIIITTISLSGVCWLAFIAVQAFLDSRYSSKWPMLPIFPASLVTHRVIAASILTAFLVGFPFMGTIIFLPQRFQLQNNLSPVDAGIRMLALLLLSAFGSGFGGFLGAKKNFSFYVLVGSIGLQLIGLGLMSTLPDTGDIPHIQYFYQAILGLGFGLALSSTIIVSRMEVDAADHAVTMGAITQVRVLGGSIGIAICQAILSSRVRHDLRQTLSKQQLADLLKSTSTIATLTPDQQRATSQAYGRGFKLQTIVLLGFAGASLLTSLLVFKRHAHSWDARDTEKQDGAPRLNAEVESPPDSPPDPGGKYS</sequence>
<feature type="transmembrane region" description="Helical" evidence="6">
    <location>
        <begin position="305"/>
        <end position="328"/>
    </location>
</feature>
<evidence type="ECO:0000256" key="2">
    <source>
        <dbReference type="ARBA" id="ARBA00022692"/>
    </source>
</evidence>
<dbReference type="InterPro" id="IPR020846">
    <property type="entry name" value="MFS_dom"/>
</dbReference>
<keyword evidence="3 6" id="KW-1133">Transmembrane helix</keyword>
<evidence type="ECO:0000313" key="9">
    <source>
        <dbReference type="Proteomes" id="UP000224634"/>
    </source>
</evidence>
<feature type="transmembrane region" description="Helical" evidence="6">
    <location>
        <begin position="77"/>
        <end position="94"/>
    </location>
</feature>
<dbReference type="EMBL" id="PDNA01000049">
    <property type="protein sequence ID" value="PGH19325.1"/>
    <property type="molecule type" value="Genomic_DNA"/>
</dbReference>
<dbReference type="OrthoDB" id="4207668at2759"/>
<keyword evidence="9" id="KW-1185">Reference proteome</keyword>
<gene>
    <name evidence="8" type="ORF">AJ80_04078</name>
</gene>
<reference evidence="8 9" key="1">
    <citation type="submission" date="2017-10" db="EMBL/GenBank/DDBJ databases">
        <title>Comparative genomics in systemic dimorphic fungi from Ajellomycetaceae.</title>
        <authorList>
            <person name="Munoz J.F."/>
            <person name="Mcewen J.G."/>
            <person name="Clay O.K."/>
            <person name="Cuomo C.A."/>
        </authorList>
    </citation>
    <scope>NUCLEOTIDE SEQUENCE [LARGE SCALE GENOMIC DNA]</scope>
    <source>
        <strain evidence="8 9">UAMH7299</strain>
    </source>
</reference>
<dbReference type="PANTHER" id="PTHR23501">
    <property type="entry name" value="MAJOR FACILITATOR SUPERFAMILY"/>
    <property type="match status" value="1"/>
</dbReference>
<feature type="transmembrane region" description="Helical" evidence="6">
    <location>
        <begin position="348"/>
        <end position="366"/>
    </location>
</feature>
<evidence type="ECO:0000256" key="4">
    <source>
        <dbReference type="ARBA" id="ARBA00023136"/>
    </source>
</evidence>
<dbReference type="GO" id="GO:0022857">
    <property type="term" value="F:transmembrane transporter activity"/>
    <property type="evidence" value="ECO:0007669"/>
    <property type="project" value="InterPro"/>
</dbReference>
<dbReference type="InterPro" id="IPR011701">
    <property type="entry name" value="MFS"/>
</dbReference>
<feature type="transmembrane region" description="Helical" evidence="6">
    <location>
        <begin position="193"/>
        <end position="212"/>
    </location>
</feature>
<feature type="region of interest" description="Disordered" evidence="5">
    <location>
        <begin position="536"/>
        <end position="568"/>
    </location>
</feature>
<feature type="transmembrane region" description="Helical" evidence="6">
    <location>
        <begin position="159"/>
        <end position="181"/>
    </location>
</feature>
<dbReference type="PROSITE" id="PS50850">
    <property type="entry name" value="MFS"/>
    <property type="match status" value="1"/>
</dbReference>
<feature type="transmembrane region" description="Helical" evidence="6">
    <location>
        <begin position="130"/>
        <end position="152"/>
    </location>
</feature>
<feature type="transmembrane region" description="Helical" evidence="6">
    <location>
        <begin position="373"/>
        <end position="392"/>
    </location>
</feature>
<dbReference type="Gene3D" id="1.20.1720.10">
    <property type="entry name" value="Multidrug resistance protein D"/>
    <property type="match status" value="1"/>
</dbReference>
<feature type="compositionally biased region" description="Basic and acidic residues" evidence="5">
    <location>
        <begin position="536"/>
        <end position="545"/>
    </location>
</feature>
<dbReference type="SUPFAM" id="SSF103473">
    <property type="entry name" value="MFS general substrate transporter"/>
    <property type="match status" value="1"/>
</dbReference>
<evidence type="ECO:0000256" key="3">
    <source>
        <dbReference type="ARBA" id="ARBA00022989"/>
    </source>
</evidence>
<protein>
    <recommendedName>
        <fullName evidence="7">Major facilitator superfamily (MFS) profile domain-containing protein</fullName>
    </recommendedName>
</protein>
<keyword evidence="4 6" id="KW-0472">Membrane</keyword>
<evidence type="ECO:0000313" key="8">
    <source>
        <dbReference type="EMBL" id="PGH19325.1"/>
    </source>
</evidence>
<dbReference type="PRINTS" id="PR01036">
    <property type="entry name" value="TCRTETB"/>
</dbReference>
<proteinExistence type="predicted"/>
<name>A0A2B7YDI0_POLH7</name>
<dbReference type="InterPro" id="IPR036259">
    <property type="entry name" value="MFS_trans_sf"/>
</dbReference>
<dbReference type="Proteomes" id="UP000224634">
    <property type="component" value="Unassembled WGS sequence"/>
</dbReference>
<evidence type="ECO:0000256" key="6">
    <source>
        <dbReference type="SAM" id="Phobius"/>
    </source>
</evidence>
<comment type="subcellular location">
    <subcellularLocation>
        <location evidence="1">Membrane</location>
        <topology evidence="1">Multi-pass membrane protein</topology>
    </subcellularLocation>
</comment>
<feature type="transmembrane region" description="Helical" evidence="6">
    <location>
        <begin position="37"/>
        <end position="65"/>
    </location>
</feature>
<evidence type="ECO:0000259" key="7">
    <source>
        <dbReference type="PROSITE" id="PS50850"/>
    </source>
</evidence>
<organism evidence="8 9">
    <name type="scientific">Polytolypa hystricis (strain UAMH7299)</name>
    <dbReference type="NCBI Taxonomy" id="1447883"/>
    <lineage>
        <taxon>Eukaryota</taxon>
        <taxon>Fungi</taxon>
        <taxon>Dikarya</taxon>
        <taxon>Ascomycota</taxon>
        <taxon>Pezizomycotina</taxon>
        <taxon>Eurotiomycetes</taxon>
        <taxon>Eurotiomycetidae</taxon>
        <taxon>Onygenales</taxon>
        <taxon>Onygenales incertae sedis</taxon>
        <taxon>Polytolypa</taxon>
    </lineage>
</organism>
<evidence type="ECO:0000256" key="5">
    <source>
        <dbReference type="SAM" id="MobiDB-lite"/>
    </source>
</evidence>
<evidence type="ECO:0000256" key="1">
    <source>
        <dbReference type="ARBA" id="ARBA00004141"/>
    </source>
</evidence>
<feature type="transmembrane region" description="Helical" evidence="6">
    <location>
        <begin position="508"/>
        <end position="528"/>
    </location>
</feature>
<keyword evidence="2 6" id="KW-0812">Transmembrane</keyword>
<feature type="domain" description="Major facilitator superfamily (MFS) profile" evidence="7">
    <location>
        <begin position="40"/>
        <end position="535"/>
    </location>
</feature>
<dbReference type="PANTHER" id="PTHR23501:SF43">
    <property type="entry name" value="MULTIDRUG TRANSPORTER, PUTATIVE (AFU_ORTHOLOGUE AFUA_6G03040)-RELATED"/>
    <property type="match status" value="1"/>
</dbReference>
<feature type="transmembrane region" description="Helical" evidence="6">
    <location>
        <begin position="404"/>
        <end position="424"/>
    </location>
</feature>
<dbReference type="GO" id="GO:0005886">
    <property type="term" value="C:plasma membrane"/>
    <property type="evidence" value="ECO:0007669"/>
    <property type="project" value="TreeGrafter"/>
</dbReference>
<feature type="transmembrane region" description="Helical" evidence="6">
    <location>
        <begin position="436"/>
        <end position="460"/>
    </location>
</feature>
<dbReference type="Gene3D" id="1.20.1250.20">
    <property type="entry name" value="MFS general substrate transporter like domains"/>
    <property type="match status" value="1"/>
</dbReference>